<dbReference type="EMBL" id="JAIVGD010000002">
    <property type="protein sequence ID" value="KAH0779111.1"/>
    <property type="molecule type" value="Genomic_DNA"/>
</dbReference>
<gene>
    <name evidence="2" type="ORF">KY290_005538</name>
</gene>
<evidence type="ECO:0000259" key="1">
    <source>
        <dbReference type="Pfam" id="PF14111"/>
    </source>
</evidence>
<dbReference type="PANTHER" id="PTHR33233:SF17">
    <property type="entry name" value="DUF4283 DOMAIN-CONTAINING PROTEIN"/>
    <property type="match status" value="1"/>
</dbReference>
<keyword evidence="3" id="KW-1185">Reference proteome</keyword>
<comment type="caution">
    <text evidence="2">The sequence shown here is derived from an EMBL/GenBank/DDBJ whole genome shotgun (WGS) entry which is preliminary data.</text>
</comment>
<proteinExistence type="predicted"/>
<sequence>MFKKNRNAGNGMALEYITPQFVEGEIVVQLEKEEVERETEKWNSALIVYAIGEFPGYFIVKFQSLEDTEEILMVGPYSINYRPLILKKWSADFDFSKEFPTDIPLWVKLPHLPLNCWGSNSLSRITSTIGTPMYADECTAKQSRVSFARMLIEVNITKPLLDKIVVKDPNGRVFTQQVIYEWKPMFCEVCQVIGHKCDPNHPGEHGQARRRRGHAGQKNVVQKWISKGPIIPATQTTQQQGE</sequence>
<feature type="domain" description="DUF4283" evidence="1">
    <location>
        <begin position="56"/>
        <end position="96"/>
    </location>
</feature>
<dbReference type="PANTHER" id="PTHR33233">
    <property type="entry name" value="ENDONUCLEASE/EXONUCLEASE/PHOSPHATASE"/>
    <property type="match status" value="1"/>
</dbReference>
<protein>
    <recommendedName>
        <fullName evidence="1">DUF4283 domain-containing protein</fullName>
    </recommendedName>
</protein>
<dbReference type="Proteomes" id="UP000826656">
    <property type="component" value="Unassembled WGS sequence"/>
</dbReference>
<organism evidence="2 3">
    <name type="scientific">Solanum tuberosum</name>
    <name type="common">Potato</name>
    <dbReference type="NCBI Taxonomy" id="4113"/>
    <lineage>
        <taxon>Eukaryota</taxon>
        <taxon>Viridiplantae</taxon>
        <taxon>Streptophyta</taxon>
        <taxon>Embryophyta</taxon>
        <taxon>Tracheophyta</taxon>
        <taxon>Spermatophyta</taxon>
        <taxon>Magnoliopsida</taxon>
        <taxon>eudicotyledons</taxon>
        <taxon>Gunneridae</taxon>
        <taxon>Pentapetalae</taxon>
        <taxon>asterids</taxon>
        <taxon>lamiids</taxon>
        <taxon>Solanales</taxon>
        <taxon>Solanaceae</taxon>
        <taxon>Solanoideae</taxon>
        <taxon>Solaneae</taxon>
        <taxon>Solanum</taxon>
    </lineage>
</organism>
<dbReference type="Pfam" id="PF14111">
    <property type="entry name" value="DUF4283"/>
    <property type="match status" value="1"/>
</dbReference>
<reference evidence="2 3" key="1">
    <citation type="journal article" date="2021" name="bioRxiv">
        <title>Chromosome-scale and haplotype-resolved genome assembly of a tetraploid potato cultivar.</title>
        <authorList>
            <person name="Sun H."/>
            <person name="Jiao W.-B."/>
            <person name="Krause K."/>
            <person name="Campoy J.A."/>
            <person name="Goel M."/>
            <person name="Folz-Donahue K."/>
            <person name="Kukat C."/>
            <person name="Huettel B."/>
            <person name="Schneeberger K."/>
        </authorList>
    </citation>
    <scope>NUCLEOTIDE SEQUENCE [LARGE SCALE GENOMIC DNA]</scope>
    <source>
        <strain evidence="2">SolTubOtavaFocal</strain>
        <tissue evidence="2">Leaves</tissue>
    </source>
</reference>
<accession>A0ABQ7WEF7</accession>
<dbReference type="InterPro" id="IPR025558">
    <property type="entry name" value="DUF4283"/>
</dbReference>
<name>A0ABQ7WEF7_SOLTU</name>
<evidence type="ECO:0000313" key="2">
    <source>
        <dbReference type="EMBL" id="KAH0779111.1"/>
    </source>
</evidence>
<evidence type="ECO:0000313" key="3">
    <source>
        <dbReference type="Proteomes" id="UP000826656"/>
    </source>
</evidence>